<dbReference type="SUPFAM" id="SSF53254">
    <property type="entry name" value="Phosphoglycerate mutase-like"/>
    <property type="match status" value="1"/>
</dbReference>
<dbReference type="InterPro" id="IPR013078">
    <property type="entry name" value="His_Pase_superF_clade-1"/>
</dbReference>
<sequence length="207" mass="22887">MTSAEGLTPGTRIILWRHGNTDWNAEHRVQGQTDVPLNDLGREQAAQAAARLAPLKPDLLISSDLQRAARTADALAELIEMRPERDARLRERGFGLWETLLTPEIKVRFPESRARWEAADPDPGDGIEPLSDLAKRVGEVIRETAERVPGGLAVLTTHGGSIKYGVAAFLGLPEEFLPTLGSIGNCHWVELRVESKGRWRLQAYNVN</sequence>
<evidence type="ECO:0000313" key="2">
    <source>
        <dbReference type="Proteomes" id="UP001595816"/>
    </source>
</evidence>
<dbReference type="InterPro" id="IPR029033">
    <property type="entry name" value="His_PPase_superfam"/>
</dbReference>
<proteinExistence type="predicted"/>
<accession>A0ABV8LWS8</accession>
<keyword evidence="2" id="KW-1185">Reference proteome</keyword>
<comment type="caution">
    <text evidence="1">The sequence shown here is derived from an EMBL/GenBank/DDBJ whole genome shotgun (WGS) entry which is preliminary data.</text>
</comment>
<gene>
    <name evidence="1" type="ORF">ACFOZ4_29520</name>
</gene>
<dbReference type="Gene3D" id="3.40.50.1240">
    <property type="entry name" value="Phosphoglycerate mutase-like"/>
    <property type="match status" value="1"/>
</dbReference>
<dbReference type="PANTHER" id="PTHR48100:SF62">
    <property type="entry name" value="GLUCOSYL-3-PHOSPHOGLYCERATE PHOSPHATASE"/>
    <property type="match status" value="1"/>
</dbReference>
<organism evidence="1 2">
    <name type="scientific">Hamadaea flava</name>
    <dbReference type="NCBI Taxonomy" id="1742688"/>
    <lineage>
        <taxon>Bacteria</taxon>
        <taxon>Bacillati</taxon>
        <taxon>Actinomycetota</taxon>
        <taxon>Actinomycetes</taxon>
        <taxon>Micromonosporales</taxon>
        <taxon>Micromonosporaceae</taxon>
        <taxon>Hamadaea</taxon>
    </lineage>
</organism>
<evidence type="ECO:0000313" key="1">
    <source>
        <dbReference type="EMBL" id="MFC4134769.1"/>
    </source>
</evidence>
<dbReference type="Pfam" id="PF00300">
    <property type="entry name" value="His_Phos_1"/>
    <property type="match status" value="1"/>
</dbReference>
<reference evidence="2" key="1">
    <citation type="journal article" date="2019" name="Int. J. Syst. Evol. Microbiol.">
        <title>The Global Catalogue of Microorganisms (GCM) 10K type strain sequencing project: providing services to taxonomists for standard genome sequencing and annotation.</title>
        <authorList>
            <consortium name="The Broad Institute Genomics Platform"/>
            <consortium name="The Broad Institute Genome Sequencing Center for Infectious Disease"/>
            <person name="Wu L."/>
            <person name="Ma J."/>
        </authorList>
    </citation>
    <scope>NUCLEOTIDE SEQUENCE [LARGE SCALE GENOMIC DNA]</scope>
    <source>
        <strain evidence="2">CGMCC 4.7289</strain>
    </source>
</reference>
<dbReference type="Proteomes" id="UP001595816">
    <property type="component" value="Unassembled WGS sequence"/>
</dbReference>
<protein>
    <submittedName>
        <fullName evidence="1">Histidine phosphatase family protein</fullName>
    </submittedName>
</protein>
<dbReference type="SMART" id="SM00855">
    <property type="entry name" value="PGAM"/>
    <property type="match status" value="1"/>
</dbReference>
<dbReference type="InterPro" id="IPR050275">
    <property type="entry name" value="PGM_Phosphatase"/>
</dbReference>
<name>A0ABV8LWS8_9ACTN</name>
<dbReference type="CDD" id="cd07067">
    <property type="entry name" value="HP_PGM_like"/>
    <property type="match status" value="1"/>
</dbReference>
<dbReference type="EMBL" id="JBHSAY010000015">
    <property type="protein sequence ID" value="MFC4134769.1"/>
    <property type="molecule type" value="Genomic_DNA"/>
</dbReference>
<dbReference type="PANTHER" id="PTHR48100">
    <property type="entry name" value="BROAD-SPECIFICITY PHOSPHATASE YOR283W-RELATED"/>
    <property type="match status" value="1"/>
</dbReference>
<dbReference type="RefSeq" id="WP_253761090.1">
    <property type="nucleotide sequence ID" value="NZ_JAMZDZ010000001.1"/>
</dbReference>